<name>A0A7R8UDX0_HERIL</name>
<gene>
    <name evidence="1" type="ORF">HERILL_LOCUS2230</name>
</gene>
<reference evidence="1 2" key="1">
    <citation type="submission" date="2020-11" db="EMBL/GenBank/DDBJ databases">
        <authorList>
            <person name="Wallbank WR R."/>
            <person name="Pardo Diaz C."/>
            <person name="Kozak K."/>
            <person name="Martin S."/>
            <person name="Jiggins C."/>
            <person name="Moest M."/>
            <person name="Warren A I."/>
            <person name="Generalovic N T."/>
            <person name="Byers J.R.P. K."/>
            <person name="Montejo-Kovacevich G."/>
            <person name="Yen C E."/>
        </authorList>
    </citation>
    <scope>NUCLEOTIDE SEQUENCE [LARGE SCALE GENOMIC DNA]</scope>
</reference>
<dbReference type="AlphaFoldDB" id="A0A7R8UDX0"/>
<organism evidence="1 2">
    <name type="scientific">Hermetia illucens</name>
    <name type="common">Black soldier fly</name>
    <dbReference type="NCBI Taxonomy" id="343691"/>
    <lineage>
        <taxon>Eukaryota</taxon>
        <taxon>Metazoa</taxon>
        <taxon>Ecdysozoa</taxon>
        <taxon>Arthropoda</taxon>
        <taxon>Hexapoda</taxon>
        <taxon>Insecta</taxon>
        <taxon>Pterygota</taxon>
        <taxon>Neoptera</taxon>
        <taxon>Endopterygota</taxon>
        <taxon>Diptera</taxon>
        <taxon>Brachycera</taxon>
        <taxon>Stratiomyomorpha</taxon>
        <taxon>Stratiomyidae</taxon>
        <taxon>Hermetiinae</taxon>
        <taxon>Hermetia</taxon>
    </lineage>
</organism>
<proteinExistence type="predicted"/>
<protein>
    <submittedName>
        <fullName evidence="1">Uncharacterized protein</fullName>
    </submittedName>
</protein>
<keyword evidence="2" id="KW-1185">Reference proteome</keyword>
<dbReference type="EMBL" id="LR899009">
    <property type="protein sequence ID" value="CAD7078992.1"/>
    <property type="molecule type" value="Genomic_DNA"/>
</dbReference>
<dbReference type="InParanoid" id="A0A7R8UDX0"/>
<dbReference type="Proteomes" id="UP000594454">
    <property type="component" value="Chromosome 1"/>
</dbReference>
<evidence type="ECO:0000313" key="1">
    <source>
        <dbReference type="EMBL" id="CAD7078992.1"/>
    </source>
</evidence>
<accession>A0A7R8UDX0</accession>
<evidence type="ECO:0000313" key="2">
    <source>
        <dbReference type="Proteomes" id="UP000594454"/>
    </source>
</evidence>
<sequence length="151" mass="17034">MCCFKIQRIQLNDDMMLRSERTLYGNDGVDDDGGIGVIVLIAAMDKPFVIVNHHRKALSIVTYELLTVKIAKSLKLPMGASRLHDEDRVIMINGHKPVIQLDYSFSAWRSLSALDEFASRPGYNISEPELPSHCAHGVTTYPHYNKMIFQA</sequence>